<sequence length="71" mass="8225">MTTFWIHAQRTPRLNSETRATDWVSWFGLCLVTLIMKQQAVYEMLLDREEVIMCGKGMRGRVYAVLGETKG</sequence>
<protein>
    <submittedName>
        <fullName evidence="1">Uncharacterized protein</fullName>
    </submittedName>
</protein>
<evidence type="ECO:0000313" key="2">
    <source>
        <dbReference type="Proteomes" id="UP000827092"/>
    </source>
</evidence>
<reference evidence="1 2" key="1">
    <citation type="journal article" date="2022" name="Nat. Ecol. Evol.">
        <title>A masculinizing supergene underlies an exaggerated male reproductive morph in a spider.</title>
        <authorList>
            <person name="Hendrickx F."/>
            <person name="De Corte Z."/>
            <person name="Sonet G."/>
            <person name="Van Belleghem S.M."/>
            <person name="Kostlbacher S."/>
            <person name="Vangestel C."/>
        </authorList>
    </citation>
    <scope>NUCLEOTIDE SEQUENCE [LARGE SCALE GENOMIC DNA]</scope>
    <source>
        <strain evidence="1">W744_W776</strain>
    </source>
</reference>
<keyword evidence="2" id="KW-1185">Reference proteome</keyword>
<dbReference type="Proteomes" id="UP000827092">
    <property type="component" value="Unassembled WGS sequence"/>
</dbReference>
<accession>A0AAV6VUR7</accession>
<proteinExistence type="predicted"/>
<dbReference type="EMBL" id="JAFNEN010000014">
    <property type="protein sequence ID" value="KAG8200682.1"/>
    <property type="molecule type" value="Genomic_DNA"/>
</dbReference>
<name>A0AAV6VUR7_9ARAC</name>
<organism evidence="1 2">
    <name type="scientific">Oedothorax gibbosus</name>
    <dbReference type="NCBI Taxonomy" id="931172"/>
    <lineage>
        <taxon>Eukaryota</taxon>
        <taxon>Metazoa</taxon>
        <taxon>Ecdysozoa</taxon>
        <taxon>Arthropoda</taxon>
        <taxon>Chelicerata</taxon>
        <taxon>Arachnida</taxon>
        <taxon>Araneae</taxon>
        <taxon>Araneomorphae</taxon>
        <taxon>Entelegynae</taxon>
        <taxon>Araneoidea</taxon>
        <taxon>Linyphiidae</taxon>
        <taxon>Erigoninae</taxon>
        <taxon>Oedothorax</taxon>
    </lineage>
</organism>
<gene>
    <name evidence="1" type="ORF">JTE90_022300</name>
</gene>
<dbReference type="AlphaFoldDB" id="A0AAV6VUR7"/>
<comment type="caution">
    <text evidence="1">The sequence shown here is derived from an EMBL/GenBank/DDBJ whole genome shotgun (WGS) entry which is preliminary data.</text>
</comment>
<evidence type="ECO:0000313" key="1">
    <source>
        <dbReference type="EMBL" id="KAG8200682.1"/>
    </source>
</evidence>